<protein>
    <submittedName>
        <fullName evidence="1">Phosphonate C-P lyase system protein PhnG</fullName>
    </submittedName>
</protein>
<dbReference type="Pfam" id="PF06754">
    <property type="entry name" value="PhnG"/>
    <property type="match status" value="1"/>
</dbReference>
<dbReference type="NCBIfam" id="TIGR03293">
    <property type="entry name" value="PhnG_redo"/>
    <property type="match status" value="1"/>
</dbReference>
<proteinExistence type="predicted"/>
<accession>F2J2Z3</accession>
<dbReference type="HOGENOM" id="CLU_109242_0_0_5"/>
<name>F2J2Z3_POLGS</name>
<dbReference type="Proteomes" id="UP000008130">
    <property type="component" value="Chromosome"/>
</dbReference>
<dbReference type="eggNOG" id="COG3624">
    <property type="taxonomic scope" value="Bacteria"/>
</dbReference>
<evidence type="ECO:0000313" key="1">
    <source>
        <dbReference type="EMBL" id="ADZ68863.1"/>
    </source>
</evidence>
<organism evidence="1 2">
    <name type="scientific">Polymorphum gilvum (strain LMG 25793 / CGMCC 1.9160 / SL003B-26A1)</name>
    <dbReference type="NCBI Taxonomy" id="991905"/>
    <lineage>
        <taxon>Bacteria</taxon>
        <taxon>Pseudomonadati</taxon>
        <taxon>Pseudomonadota</taxon>
        <taxon>Alphaproteobacteria</taxon>
        <taxon>Rhodobacterales</taxon>
        <taxon>Paracoccaceae</taxon>
        <taxon>Polymorphum</taxon>
    </lineage>
</organism>
<dbReference type="RefSeq" id="WP_013651187.1">
    <property type="nucleotide sequence ID" value="NC_015259.1"/>
</dbReference>
<dbReference type="GO" id="GO:0019634">
    <property type="term" value="P:organic phosphonate metabolic process"/>
    <property type="evidence" value="ECO:0007669"/>
    <property type="project" value="InterPro"/>
</dbReference>
<reference evidence="1 2" key="1">
    <citation type="journal article" date="2011" name="J. Bacteriol.">
        <title>Complete genome sequence of Polymorphum gilvum SL003B-26A1T, a crude oil-degrading bacterium from oil-polluted saline soil.</title>
        <authorList>
            <person name="Li S.G."/>
            <person name="Tang Y.Q."/>
            <person name="Nie Y."/>
            <person name="Cai M."/>
            <person name="Wu X.L."/>
        </authorList>
    </citation>
    <scope>NUCLEOTIDE SEQUENCE [LARGE SCALE GENOMIC DNA]</scope>
    <source>
        <strain evidence="2">LMG 25793 / CGMCC 1.9160 / SL003B-26A1</strain>
    </source>
</reference>
<dbReference type="AlphaFoldDB" id="F2J2Z3"/>
<dbReference type="GO" id="GO:0015716">
    <property type="term" value="P:organic phosphonate transport"/>
    <property type="evidence" value="ECO:0007669"/>
    <property type="project" value="InterPro"/>
</dbReference>
<gene>
    <name evidence="1" type="primary">phnG</name>
    <name evidence="1" type="ordered locus">SL003B_0428</name>
</gene>
<dbReference type="STRING" id="991905.SL003B_0428"/>
<dbReference type="InterPro" id="IPR009609">
    <property type="entry name" value="Phosphonate_metab_PhnG"/>
</dbReference>
<dbReference type="PATRIC" id="fig|991905.3.peg.437"/>
<evidence type="ECO:0000313" key="2">
    <source>
        <dbReference type="Proteomes" id="UP000008130"/>
    </source>
</evidence>
<keyword evidence="1" id="KW-0456">Lyase</keyword>
<dbReference type="OrthoDB" id="530475at2"/>
<dbReference type="KEGG" id="pgv:SL003B_0428"/>
<dbReference type="GO" id="GO:0016829">
    <property type="term" value="F:lyase activity"/>
    <property type="evidence" value="ECO:0007669"/>
    <property type="project" value="UniProtKB-KW"/>
</dbReference>
<keyword evidence="2" id="KW-1185">Reference proteome</keyword>
<dbReference type="EMBL" id="CP002568">
    <property type="protein sequence ID" value="ADZ68863.1"/>
    <property type="molecule type" value="Genomic_DNA"/>
</dbReference>
<sequence>MTDLSAQAGPDQSAQTARRQHVIALLAAAAPERLSQAYEAFGASIEHDLVRPPETGLVMVRGRMGGTGAPFNLGEVTVTRCVVRLASGIAGYSYVLGRDKRKALHAAVFDALWQSPEHEARVESEVIAPLQAAEASDDATVRAETAATRVDFFTMVRGED</sequence>